<sequence length="192" mass="22255">MTTNLPDELINILLSFHPCDYSFLSELEKVAEPVFIPKKTEWVSTGKICNKVLFLQSGLLYSCHEEDNHTVTTWFMKENDFVISVKSFFLQQPSNESVIALEDCFGITLSFSALNNLIKGHKSLLEIYSKLIEKYYVLSEQRAINMRKKKAIHRYSFLLSHHPDIIRRVPLTLIASYLRVNIETLSRIRANI</sequence>
<accession>A0A255ZI26</accession>
<comment type="caution">
    <text evidence="1">The sequence shown here is derived from an EMBL/GenBank/DDBJ whole genome shotgun (WGS) entry which is preliminary data.</text>
</comment>
<dbReference type="EMBL" id="NOXV01000207">
    <property type="protein sequence ID" value="OYQ40554.1"/>
    <property type="molecule type" value="Genomic_DNA"/>
</dbReference>
<proteinExistence type="predicted"/>
<evidence type="ECO:0008006" key="3">
    <source>
        <dbReference type="Google" id="ProtNLM"/>
    </source>
</evidence>
<reference evidence="1 2" key="1">
    <citation type="submission" date="2017-07" db="EMBL/GenBank/DDBJ databases">
        <title>Flavobacterium cyanobacteriorum sp. nov., isolated from cyanobacterial aggregates in a eutrophic lake.</title>
        <authorList>
            <person name="Cai H."/>
        </authorList>
    </citation>
    <scope>NUCLEOTIDE SEQUENCE [LARGE SCALE GENOMIC DNA]</scope>
    <source>
        <strain evidence="1 2">TH021</strain>
    </source>
</reference>
<dbReference type="InterPro" id="IPR014710">
    <property type="entry name" value="RmlC-like_jellyroll"/>
</dbReference>
<gene>
    <name evidence="1" type="ORF">CHU92_04555</name>
</gene>
<dbReference type="InterPro" id="IPR018490">
    <property type="entry name" value="cNMP-bd_dom_sf"/>
</dbReference>
<dbReference type="RefSeq" id="WP_094413054.1">
    <property type="nucleotide sequence ID" value="NZ_NOXV01000207.1"/>
</dbReference>
<evidence type="ECO:0000313" key="1">
    <source>
        <dbReference type="EMBL" id="OYQ40554.1"/>
    </source>
</evidence>
<organism evidence="1 2">
    <name type="scientific">Flavobacterium cyanobacteriorum</name>
    <dbReference type="NCBI Taxonomy" id="2022802"/>
    <lineage>
        <taxon>Bacteria</taxon>
        <taxon>Pseudomonadati</taxon>
        <taxon>Bacteroidota</taxon>
        <taxon>Flavobacteriia</taxon>
        <taxon>Flavobacteriales</taxon>
        <taxon>Flavobacteriaceae</taxon>
        <taxon>Flavobacterium</taxon>
    </lineage>
</organism>
<keyword evidence="2" id="KW-1185">Reference proteome</keyword>
<evidence type="ECO:0000313" key="2">
    <source>
        <dbReference type="Proteomes" id="UP000216605"/>
    </source>
</evidence>
<name>A0A255ZI26_9FLAO</name>
<dbReference type="Gene3D" id="2.60.120.10">
    <property type="entry name" value="Jelly Rolls"/>
    <property type="match status" value="1"/>
</dbReference>
<dbReference type="OrthoDB" id="758145at2"/>
<dbReference type="AlphaFoldDB" id="A0A255ZI26"/>
<dbReference type="Proteomes" id="UP000216605">
    <property type="component" value="Unassembled WGS sequence"/>
</dbReference>
<protein>
    <recommendedName>
        <fullName evidence="3">Cyclic nucleotide-binding domain-containing protein</fullName>
    </recommendedName>
</protein>
<dbReference type="SUPFAM" id="SSF51206">
    <property type="entry name" value="cAMP-binding domain-like"/>
    <property type="match status" value="1"/>
</dbReference>